<dbReference type="RefSeq" id="WP_115935149.1">
    <property type="nucleotide sequence ID" value="NZ_QRDW01000001.1"/>
</dbReference>
<protein>
    <submittedName>
        <fullName evidence="4">D-serine deaminase-like pyridoxal phosphate-dependent protein</fullName>
    </submittedName>
</protein>
<feature type="domain" description="D-serine dehydratase-like" evidence="3">
    <location>
        <begin position="254"/>
        <end position="360"/>
    </location>
</feature>
<dbReference type="GO" id="GO:0036088">
    <property type="term" value="P:D-serine catabolic process"/>
    <property type="evidence" value="ECO:0007669"/>
    <property type="project" value="TreeGrafter"/>
</dbReference>
<dbReference type="InterPro" id="IPR042208">
    <property type="entry name" value="D-ser_dehydrat-like_sf"/>
</dbReference>
<keyword evidence="2" id="KW-0456">Lyase</keyword>
<dbReference type="PANTHER" id="PTHR28004:SF2">
    <property type="entry name" value="D-SERINE DEHYDRATASE"/>
    <property type="match status" value="1"/>
</dbReference>
<dbReference type="SUPFAM" id="SSF51419">
    <property type="entry name" value="PLP-binding barrel"/>
    <property type="match status" value="1"/>
</dbReference>
<dbReference type="Gene3D" id="3.20.20.10">
    <property type="entry name" value="Alanine racemase"/>
    <property type="match status" value="1"/>
</dbReference>
<dbReference type="InterPro" id="IPR026956">
    <property type="entry name" value="D-ser_dehydrat-like_dom"/>
</dbReference>
<dbReference type="Pfam" id="PF01168">
    <property type="entry name" value="Ala_racemase_N"/>
    <property type="match status" value="1"/>
</dbReference>
<comment type="caution">
    <text evidence="4">The sequence shown here is derived from an EMBL/GenBank/DDBJ whole genome shotgun (WGS) entry which is preliminary data.</text>
</comment>
<dbReference type="SMART" id="SM01119">
    <property type="entry name" value="D-ser_dehydrat"/>
    <property type="match status" value="1"/>
</dbReference>
<dbReference type="InterPro" id="IPR029066">
    <property type="entry name" value="PLP-binding_barrel"/>
</dbReference>
<sequence>MDMLPNTPFLLLDQQKLEANLDRMQQAANGKSVLLRPHLKTAKSLAVAEKAMARGAKGITVSTLLEAEYFFDGGIADIIYAVGMTADKLDRAMDLVRRGADLKIMTDNLVVAQAIADHGHRHGHCHKTLIELDCGDHRAGLLPEDPDLPQIAAMLESQGKGGFAGVLTHAGHSYGENTPAGIEKIANEESDCARRAVAMVTNAGFEPGIVSIGSTPTALALGELDGVTEIRAGVYMFFDVDQMARGVCNISDLALSVVSTVIGHNRAAGKILLDAGGLALSKDRSADSNMAQAGYGLVCDLESGRRLDGLSVTAVSQEHGHVKVSDERDYVRLPIGAKIRILPIHACMTAAAYPHYHVLHSGKLVALWERVNGW</sequence>
<accession>A0A3D9HXG2</accession>
<evidence type="ECO:0000313" key="4">
    <source>
        <dbReference type="EMBL" id="RED54061.1"/>
    </source>
</evidence>
<dbReference type="AlphaFoldDB" id="A0A3D9HXG2"/>
<dbReference type="InterPro" id="IPR051466">
    <property type="entry name" value="D-amino_acid_metab_enzyme"/>
</dbReference>
<dbReference type="Proteomes" id="UP000256845">
    <property type="component" value="Unassembled WGS sequence"/>
</dbReference>
<dbReference type="EMBL" id="QRDW01000001">
    <property type="protein sequence ID" value="RED54061.1"/>
    <property type="molecule type" value="Genomic_DNA"/>
</dbReference>
<evidence type="ECO:0000313" key="5">
    <source>
        <dbReference type="Proteomes" id="UP000256845"/>
    </source>
</evidence>
<dbReference type="Gene3D" id="2.40.37.20">
    <property type="entry name" value="D-serine dehydratase-like domain"/>
    <property type="match status" value="1"/>
</dbReference>
<reference evidence="4 5" key="1">
    <citation type="submission" date="2018-07" db="EMBL/GenBank/DDBJ databases">
        <title>Genomic Encyclopedia of Type Strains, Phase III (KMG-III): the genomes of soil and plant-associated and newly described type strains.</title>
        <authorList>
            <person name="Whitman W."/>
        </authorList>
    </citation>
    <scope>NUCLEOTIDE SEQUENCE [LARGE SCALE GENOMIC DNA]</scope>
    <source>
        <strain evidence="4 5">CECT 8488</strain>
    </source>
</reference>
<dbReference type="Pfam" id="PF14031">
    <property type="entry name" value="D-ser_dehydrat"/>
    <property type="match status" value="1"/>
</dbReference>
<dbReference type="PANTHER" id="PTHR28004">
    <property type="entry name" value="ZGC:162816-RELATED"/>
    <property type="match status" value="1"/>
</dbReference>
<evidence type="ECO:0000256" key="2">
    <source>
        <dbReference type="ARBA" id="ARBA00023239"/>
    </source>
</evidence>
<dbReference type="GO" id="GO:0008721">
    <property type="term" value="F:D-serine ammonia-lyase activity"/>
    <property type="evidence" value="ECO:0007669"/>
    <property type="project" value="TreeGrafter"/>
</dbReference>
<gene>
    <name evidence="4" type="ORF">DFP90_101862</name>
</gene>
<proteinExistence type="inferred from homology"/>
<dbReference type="OrthoDB" id="9772497at2"/>
<comment type="similarity">
    <text evidence="1">Belongs to the DSD1 family.</text>
</comment>
<keyword evidence="5" id="KW-1185">Reference proteome</keyword>
<evidence type="ECO:0000259" key="3">
    <source>
        <dbReference type="SMART" id="SM01119"/>
    </source>
</evidence>
<evidence type="ECO:0000256" key="1">
    <source>
        <dbReference type="ARBA" id="ARBA00005323"/>
    </source>
</evidence>
<organism evidence="4 5">
    <name type="scientific">Aestuariispira insulae</name>
    <dbReference type="NCBI Taxonomy" id="1461337"/>
    <lineage>
        <taxon>Bacteria</taxon>
        <taxon>Pseudomonadati</taxon>
        <taxon>Pseudomonadota</taxon>
        <taxon>Alphaproteobacteria</taxon>
        <taxon>Rhodospirillales</taxon>
        <taxon>Kiloniellaceae</taxon>
        <taxon>Aestuariispira</taxon>
    </lineage>
</organism>
<dbReference type="InterPro" id="IPR001608">
    <property type="entry name" value="Ala_racemase_N"/>
</dbReference>
<name>A0A3D9HXG2_9PROT</name>